<dbReference type="GO" id="GO:0006508">
    <property type="term" value="P:proteolysis"/>
    <property type="evidence" value="ECO:0007669"/>
    <property type="project" value="InterPro"/>
</dbReference>
<evidence type="ECO:0000313" key="4">
    <source>
        <dbReference type="EMBL" id="CDW90335.1"/>
    </source>
</evidence>
<dbReference type="InterPro" id="IPR013128">
    <property type="entry name" value="Peptidase_C1A"/>
</dbReference>
<dbReference type="InterPro" id="IPR000668">
    <property type="entry name" value="Peptidase_C1A_C"/>
</dbReference>
<dbReference type="EMBL" id="CCKQ01018378">
    <property type="protein sequence ID" value="CDW90335.1"/>
    <property type="molecule type" value="Genomic_DNA"/>
</dbReference>
<organism evidence="4 5">
    <name type="scientific">Stylonychia lemnae</name>
    <name type="common">Ciliate</name>
    <dbReference type="NCBI Taxonomy" id="5949"/>
    <lineage>
        <taxon>Eukaryota</taxon>
        <taxon>Sar</taxon>
        <taxon>Alveolata</taxon>
        <taxon>Ciliophora</taxon>
        <taxon>Intramacronucleata</taxon>
        <taxon>Spirotrichea</taxon>
        <taxon>Stichotrichia</taxon>
        <taxon>Sporadotrichida</taxon>
        <taxon>Oxytrichidae</taxon>
        <taxon>Stylonychinae</taxon>
        <taxon>Stylonychia</taxon>
    </lineage>
</organism>
<keyword evidence="5" id="KW-1185">Reference proteome</keyword>
<dbReference type="PROSITE" id="PS00139">
    <property type="entry name" value="THIOL_PROTEASE_CYS"/>
    <property type="match status" value="1"/>
</dbReference>
<name>A0A078B742_STYLE</name>
<dbReference type="Gene3D" id="3.90.70.10">
    <property type="entry name" value="Cysteine proteinases"/>
    <property type="match status" value="1"/>
</dbReference>
<evidence type="ECO:0000256" key="1">
    <source>
        <dbReference type="ARBA" id="ARBA00008455"/>
    </source>
</evidence>
<feature type="domain" description="Peptidase C1A papain C-terminal" evidence="3">
    <location>
        <begin position="104"/>
        <end position="324"/>
    </location>
</feature>
<proteinExistence type="inferred from homology"/>
<sequence length="328" mass="37018">MSNQKVIDRDTHPINHQVVENIKKSNVNWKPFEVEDNPFKDLDPAEFNMKFGLLGIEKKDLQSNLKNLAFKHLKGFFDTLTGGKSESYHHEHENENKLRLKATLPTSFDWRTQMAACTHPVKDQNRCGSCWAFAATGFLQDRFCIQSGGSVIVDLSSQDMVSCDFSNSGCSGGWLSSSVNYLINHGVVSHECLSYSSTAGQTTSCKYRCDDKSTPYKKYGCRFNSMKILIDSEDIKQDLMTNGPSMFAFLIYSDFTSYNTGIYEVSNSAYVRGAHAVQVLGWDYDNGRLYWIAQNQWDTTWGEAGYFKIYDGQAGFGKTAISCMPDFD</sequence>
<dbReference type="PANTHER" id="PTHR12411">
    <property type="entry name" value="CYSTEINE PROTEASE FAMILY C1-RELATED"/>
    <property type="match status" value="1"/>
</dbReference>
<keyword evidence="2" id="KW-0865">Zymogen</keyword>
<dbReference type="SMART" id="SM00645">
    <property type="entry name" value="Pept_C1"/>
    <property type="match status" value="1"/>
</dbReference>
<protein>
    <submittedName>
        <fullName evidence="4">Cathepsin b</fullName>
    </submittedName>
</protein>
<evidence type="ECO:0000256" key="2">
    <source>
        <dbReference type="ARBA" id="ARBA00023145"/>
    </source>
</evidence>
<accession>A0A078B742</accession>
<dbReference type="GO" id="GO:0008234">
    <property type="term" value="F:cysteine-type peptidase activity"/>
    <property type="evidence" value="ECO:0007669"/>
    <property type="project" value="InterPro"/>
</dbReference>
<dbReference type="InterPro" id="IPR025660">
    <property type="entry name" value="Pept_his_AS"/>
</dbReference>
<evidence type="ECO:0000313" key="5">
    <source>
        <dbReference type="Proteomes" id="UP000039865"/>
    </source>
</evidence>
<dbReference type="InterPro" id="IPR000169">
    <property type="entry name" value="Pept_cys_AS"/>
</dbReference>
<reference evidence="4 5" key="1">
    <citation type="submission" date="2014-06" db="EMBL/GenBank/DDBJ databases">
        <authorList>
            <person name="Swart Estienne"/>
        </authorList>
    </citation>
    <scope>NUCLEOTIDE SEQUENCE [LARGE SCALE GENOMIC DNA]</scope>
    <source>
        <strain evidence="4 5">130c</strain>
    </source>
</reference>
<dbReference type="PROSITE" id="PS00639">
    <property type="entry name" value="THIOL_PROTEASE_HIS"/>
    <property type="match status" value="1"/>
</dbReference>
<gene>
    <name evidence="4" type="primary">Contig1083.g1178</name>
    <name evidence="4" type="ORF">STYLEM_19477</name>
</gene>
<dbReference type="SUPFAM" id="SSF54001">
    <property type="entry name" value="Cysteine proteinases"/>
    <property type="match status" value="1"/>
</dbReference>
<dbReference type="AlphaFoldDB" id="A0A078B742"/>
<dbReference type="InParanoid" id="A0A078B742"/>
<evidence type="ECO:0000259" key="3">
    <source>
        <dbReference type="SMART" id="SM00645"/>
    </source>
</evidence>
<dbReference type="Proteomes" id="UP000039865">
    <property type="component" value="Unassembled WGS sequence"/>
</dbReference>
<dbReference type="InterPro" id="IPR038765">
    <property type="entry name" value="Papain-like_cys_pep_sf"/>
</dbReference>
<dbReference type="PRINTS" id="PR00705">
    <property type="entry name" value="PAPAIN"/>
</dbReference>
<dbReference type="OrthoDB" id="640249at2759"/>
<comment type="similarity">
    <text evidence="1">Belongs to the peptidase C1 family.</text>
</comment>
<dbReference type="Pfam" id="PF00112">
    <property type="entry name" value="Peptidase_C1"/>
    <property type="match status" value="1"/>
</dbReference>
<dbReference type="OMA" id="FQYWVDA"/>